<protein>
    <submittedName>
        <fullName evidence="8">Putative c2h2 finger domain protein</fullName>
    </submittedName>
</protein>
<dbReference type="STRING" id="77044.A0A1W2TQ78"/>
<accession>A0A1W2TQ78</accession>
<feature type="domain" description="C2H2-type" evidence="7">
    <location>
        <begin position="305"/>
        <end position="336"/>
    </location>
</feature>
<evidence type="ECO:0000256" key="5">
    <source>
        <dbReference type="PROSITE-ProRule" id="PRU00042"/>
    </source>
</evidence>
<dbReference type="OMA" id="VKHIVCP"/>
<evidence type="ECO:0000256" key="6">
    <source>
        <dbReference type="SAM" id="MobiDB-lite"/>
    </source>
</evidence>
<dbReference type="PANTHER" id="PTHR24409:SF295">
    <property type="entry name" value="AZ2-RELATED"/>
    <property type="match status" value="1"/>
</dbReference>
<dbReference type="InterPro" id="IPR036236">
    <property type="entry name" value="Znf_C2H2_sf"/>
</dbReference>
<organism evidence="8">
    <name type="scientific">Rosellinia necatrix</name>
    <name type="common">White root-rot fungus</name>
    <dbReference type="NCBI Taxonomy" id="77044"/>
    <lineage>
        <taxon>Eukaryota</taxon>
        <taxon>Fungi</taxon>
        <taxon>Dikarya</taxon>
        <taxon>Ascomycota</taxon>
        <taxon>Pezizomycotina</taxon>
        <taxon>Sordariomycetes</taxon>
        <taxon>Xylariomycetidae</taxon>
        <taxon>Xylariales</taxon>
        <taxon>Xylariaceae</taxon>
        <taxon>Rosellinia</taxon>
    </lineage>
</organism>
<keyword evidence="3 5" id="KW-0863">Zinc-finger</keyword>
<dbReference type="GO" id="GO:0000977">
    <property type="term" value="F:RNA polymerase II transcription regulatory region sequence-specific DNA binding"/>
    <property type="evidence" value="ECO:0007669"/>
    <property type="project" value="TreeGrafter"/>
</dbReference>
<dbReference type="Pfam" id="PF13912">
    <property type="entry name" value="zf-C2H2_6"/>
    <property type="match status" value="1"/>
</dbReference>
<reference evidence="8" key="1">
    <citation type="submission" date="2016-03" db="EMBL/GenBank/DDBJ databases">
        <title>Draft genome sequence of Rosellinia necatrix.</title>
        <authorList>
            <person name="Kanematsu S."/>
        </authorList>
    </citation>
    <scope>NUCLEOTIDE SEQUENCE [LARGE SCALE GENOMIC DNA]</scope>
    <source>
        <strain evidence="8">W97</strain>
    </source>
</reference>
<evidence type="ECO:0000313" key="9">
    <source>
        <dbReference type="Proteomes" id="UP000054516"/>
    </source>
</evidence>
<feature type="domain" description="C2H2-type" evidence="7">
    <location>
        <begin position="48"/>
        <end position="71"/>
    </location>
</feature>
<keyword evidence="9" id="KW-1185">Reference proteome</keyword>
<feature type="region of interest" description="Disordered" evidence="6">
    <location>
        <begin position="267"/>
        <end position="286"/>
    </location>
</feature>
<evidence type="ECO:0000313" key="8">
    <source>
        <dbReference type="EMBL" id="GAP90578.1"/>
    </source>
</evidence>
<feature type="compositionally biased region" description="Polar residues" evidence="6">
    <location>
        <begin position="200"/>
        <end position="230"/>
    </location>
</feature>
<dbReference type="PROSITE" id="PS00028">
    <property type="entry name" value="ZINC_FINGER_C2H2_1"/>
    <property type="match status" value="2"/>
</dbReference>
<keyword evidence="4" id="KW-0862">Zinc</keyword>
<dbReference type="Proteomes" id="UP000054516">
    <property type="component" value="Unassembled WGS sequence"/>
</dbReference>
<dbReference type="PROSITE" id="PS50157">
    <property type="entry name" value="ZINC_FINGER_C2H2_2"/>
    <property type="match status" value="2"/>
</dbReference>
<evidence type="ECO:0000256" key="1">
    <source>
        <dbReference type="ARBA" id="ARBA00022723"/>
    </source>
</evidence>
<dbReference type="InterPro" id="IPR013087">
    <property type="entry name" value="Znf_C2H2_type"/>
</dbReference>
<dbReference type="Gene3D" id="3.30.160.60">
    <property type="entry name" value="Classic Zinc Finger"/>
    <property type="match status" value="2"/>
</dbReference>
<dbReference type="Pfam" id="PF00096">
    <property type="entry name" value="zf-C2H2"/>
    <property type="match status" value="1"/>
</dbReference>
<dbReference type="GO" id="GO:0008270">
    <property type="term" value="F:zinc ion binding"/>
    <property type="evidence" value="ECO:0007669"/>
    <property type="project" value="UniProtKB-KW"/>
</dbReference>
<dbReference type="PANTHER" id="PTHR24409">
    <property type="entry name" value="ZINC FINGER PROTEIN 142"/>
    <property type="match status" value="1"/>
</dbReference>
<dbReference type="SUPFAM" id="SSF57667">
    <property type="entry name" value="beta-beta-alpha zinc fingers"/>
    <property type="match status" value="2"/>
</dbReference>
<keyword evidence="1" id="KW-0479">Metal-binding</keyword>
<gene>
    <name evidence="8" type="ORF">SAMD00023353_5000730</name>
</gene>
<evidence type="ECO:0000259" key="7">
    <source>
        <dbReference type="PROSITE" id="PS50157"/>
    </source>
</evidence>
<dbReference type="GO" id="GO:0005634">
    <property type="term" value="C:nucleus"/>
    <property type="evidence" value="ECO:0007669"/>
    <property type="project" value="TreeGrafter"/>
</dbReference>
<evidence type="ECO:0000256" key="3">
    <source>
        <dbReference type="ARBA" id="ARBA00022771"/>
    </source>
</evidence>
<name>A0A1W2TQ78_ROSNE</name>
<evidence type="ECO:0000256" key="2">
    <source>
        <dbReference type="ARBA" id="ARBA00022737"/>
    </source>
</evidence>
<dbReference type="SMART" id="SM00355">
    <property type="entry name" value="ZnF_C2H2"/>
    <property type="match status" value="5"/>
</dbReference>
<sequence length="426" mass="47522">MSTDALSAGSDNNSFTEEYIPSLVCPKCNDKYPSIDELLKHQELKRHFVCDACNSSFWTQEGLHGHKRKDHRPVPDLECFGCGSHFTRAAHFWRHFEANECKVIYASDLVKLREKNLEFAKQLELRKLTMDDVLQCTESHITGENTWASESGAGAAHAEPVTAPSFPFRPAPISLINAHPLHYRSEDFPMLPATKSTVAVPSPPRAQNGNVWSNSSARVPRTSSKTTKSYNAVPPPVSYNRLPQARAPQNSIHNPTVNNKIRIIQPSMSPAEGGPHTTTSSGRVIDPDDDDYNPAVFYNSILEQFVCPYKSCGKKFVDAFKLTRHLRSPTHTGGRISCICCRKVFPTVAGLIGHMESATKCPIRETDGFRRALGQITGGILDFHIRSNMFVIDTNSVRELFNLHSESTRKEGEEIAPKFEVPYPKT</sequence>
<dbReference type="GO" id="GO:0000981">
    <property type="term" value="F:DNA-binding transcription factor activity, RNA polymerase II-specific"/>
    <property type="evidence" value="ECO:0007669"/>
    <property type="project" value="TreeGrafter"/>
</dbReference>
<keyword evidence="2" id="KW-0677">Repeat</keyword>
<evidence type="ECO:0000256" key="4">
    <source>
        <dbReference type="ARBA" id="ARBA00022833"/>
    </source>
</evidence>
<proteinExistence type="predicted"/>
<dbReference type="OrthoDB" id="8117402at2759"/>
<dbReference type="AlphaFoldDB" id="A0A1W2TQ78"/>
<feature type="region of interest" description="Disordered" evidence="6">
    <location>
        <begin position="200"/>
        <end position="235"/>
    </location>
</feature>
<dbReference type="EMBL" id="DF977495">
    <property type="protein sequence ID" value="GAP90578.1"/>
    <property type="molecule type" value="Genomic_DNA"/>
</dbReference>